<name>A0A382RUB5_9ZZZZ</name>
<dbReference type="PROSITE" id="PS51688">
    <property type="entry name" value="ICA"/>
    <property type="match status" value="1"/>
</dbReference>
<dbReference type="SUPFAM" id="SSF101967">
    <property type="entry name" value="Adhesin YadA, collagen-binding domain"/>
    <property type="match status" value="1"/>
</dbReference>
<proteinExistence type="predicted"/>
<organism evidence="2">
    <name type="scientific">marine metagenome</name>
    <dbReference type="NCBI Taxonomy" id="408172"/>
    <lineage>
        <taxon>unclassified sequences</taxon>
        <taxon>metagenomes</taxon>
        <taxon>ecological metagenomes</taxon>
    </lineage>
</organism>
<dbReference type="AlphaFoldDB" id="A0A382RUB5"/>
<reference evidence="2" key="1">
    <citation type="submission" date="2018-05" db="EMBL/GenBank/DDBJ databases">
        <authorList>
            <person name="Lanie J.A."/>
            <person name="Ng W.-L."/>
            <person name="Kazmierczak K.M."/>
            <person name="Andrzejewski T.M."/>
            <person name="Davidsen T.M."/>
            <person name="Wayne K.J."/>
            <person name="Tettelin H."/>
            <person name="Glass J.I."/>
            <person name="Rusch D."/>
            <person name="Podicherti R."/>
            <person name="Tsui H.-C.T."/>
            <person name="Winkler M.E."/>
        </authorList>
    </citation>
    <scope>NUCLEOTIDE SEQUENCE</scope>
</reference>
<evidence type="ECO:0000259" key="1">
    <source>
        <dbReference type="PROSITE" id="PS51688"/>
    </source>
</evidence>
<dbReference type="InterPro" id="IPR030392">
    <property type="entry name" value="S74_ICA"/>
</dbReference>
<dbReference type="Pfam" id="PF13884">
    <property type="entry name" value="Peptidase_S74"/>
    <property type="match status" value="1"/>
</dbReference>
<dbReference type="Gene3D" id="1.10.10.10">
    <property type="entry name" value="Winged helix-like DNA-binding domain superfamily/Winged helix DNA-binding domain"/>
    <property type="match status" value="1"/>
</dbReference>
<evidence type="ECO:0000313" key="2">
    <source>
        <dbReference type="EMBL" id="SVD01246.1"/>
    </source>
</evidence>
<protein>
    <recommendedName>
        <fullName evidence="1">Peptidase S74 domain-containing protein</fullName>
    </recommendedName>
</protein>
<feature type="non-terminal residue" evidence="2">
    <location>
        <position position="1"/>
    </location>
</feature>
<dbReference type="InterPro" id="IPR036388">
    <property type="entry name" value="WH-like_DNA-bd_sf"/>
</dbReference>
<dbReference type="EMBL" id="UINC01124237">
    <property type="protein sequence ID" value="SVD01246.1"/>
    <property type="molecule type" value="Genomic_DNA"/>
</dbReference>
<feature type="domain" description="Peptidase S74" evidence="1">
    <location>
        <begin position="175"/>
        <end position="295"/>
    </location>
</feature>
<gene>
    <name evidence="2" type="ORF">METZ01_LOCUS354100</name>
</gene>
<sequence>NVFIGENAGDDGSLSGAYQNVGVGYASLSELTTGDQNIAVGAYSMYYNTTGSFNVAIGDEALMDNTVGKYSVAVGYSALEDANRTADVYAQNTAVGYLAGNDGQNDITTGQYNVFIGARTAASVNTAVNQIVIGYDANGRGNNYAVIGDGNITRVYASDDVGATLYAGSSTVQTSDRRIKENIEDLDYGLEFINKVRPVRYNKKRPIDYPADIKATLYPDGDIREISDEEQERTRIGFIAQEVRDVMQELNLDGDIVEFDESTTIYSIAYPKIVAPLVKAVQELTVRVEELERKVAIDRVEASQD</sequence>
<accession>A0A382RUB5</accession>
<dbReference type="InterPro" id="IPR011049">
    <property type="entry name" value="Serralysin-like_metalloprot_C"/>
</dbReference>